<dbReference type="InterPro" id="IPR002937">
    <property type="entry name" value="Amino_oxidase"/>
</dbReference>
<dbReference type="SUPFAM" id="SSF51905">
    <property type="entry name" value="FAD/NAD(P)-binding domain"/>
    <property type="match status" value="1"/>
</dbReference>
<comment type="caution">
    <text evidence="2">The sequence shown here is derived from an EMBL/GenBank/DDBJ whole genome shotgun (WGS) entry which is preliminary data.</text>
</comment>
<gene>
    <name evidence="2" type="ORF">ZIOFF_022359</name>
</gene>
<dbReference type="Gene3D" id="3.50.50.60">
    <property type="entry name" value="FAD/NAD(P)-binding domain"/>
    <property type="match status" value="1"/>
</dbReference>
<proteinExistence type="predicted"/>
<dbReference type="PANTHER" id="PTHR42923:SF24">
    <property type="entry name" value="OS04G0560500 PROTEIN"/>
    <property type="match status" value="1"/>
</dbReference>
<dbReference type="InterPro" id="IPR036188">
    <property type="entry name" value="FAD/NAD-bd_sf"/>
</dbReference>
<name>A0A8J5H2S1_ZINOF</name>
<accession>A0A8J5H2S1</accession>
<feature type="domain" description="Amine oxidase" evidence="1">
    <location>
        <begin position="85"/>
        <end position="501"/>
    </location>
</feature>
<dbReference type="Proteomes" id="UP000734854">
    <property type="component" value="Unassembled WGS sequence"/>
</dbReference>
<evidence type="ECO:0000313" key="2">
    <source>
        <dbReference type="EMBL" id="KAG6518878.1"/>
    </source>
</evidence>
<sequence length="547" mass="61382">MWASAAPAALVATRFLRPRESCCRCCADSSSASNSIHAASRKKVVVVGAGWAGLASAHHLCKQGFEVTLLESGNSPAEEIGVKGFWRPYRNLFSAIDELGLQPFTKWTSSALYSQEGMEVKFPIFKDLTQLPTPLGALLYPEFVNLPLVDRLASVPLISAVIDFDNTDTAWRKYDKMTSRELFKQYGCSESLFQKVFEPMLHVGLFAPAEQCSAAATLAMLYYYILSHQQNFDAVWCRGTIQEKIFLPWLESMRLEGLKFCENKSVTEFIVDEDTGCVSGLVCGEEIYKADAIILAVGISTLQSTIRSSSVLQSRQEFLGVLNLATVDVVSVKLWFDRKVKIPNAANICSGFDDLISWTLLDLNSIYDEYQDEQATVLEVEIYCATQLLALKDEQIVAKVVAYLSDCIKDFKEAIVVQQNIVKHAKSATHFFPGWKFWIVGKNLNKCTARSDIYAGSYKHMMRSSTTFPNLFVAGDWILNRHGSWSKEKAYVTGLEVANRVVDYLGEGEFAKIIAVEEDEAHFDALRSLNRRFVEIRSQLPVFEYFL</sequence>
<dbReference type="InterPro" id="IPR050464">
    <property type="entry name" value="Zeta_carotene_desat/Oxidored"/>
</dbReference>
<dbReference type="EMBL" id="JACMSC010000006">
    <property type="protein sequence ID" value="KAG6518878.1"/>
    <property type="molecule type" value="Genomic_DNA"/>
</dbReference>
<dbReference type="AlphaFoldDB" id="A0A8J5H2S1"/>
<keyword evidence="3" id="KW-1185">Reference proteome</keyword>
<reference evidence="2 3" key="1">
    <citation type="submission" date="2020-08" db="EMBL/GenBank/DDBJ databases">
        <title>Plant Genome Project.</title>
        <authorList>
            <person name="Zhang R.-G."/>
        </authorList>
    </citation>
    <scope>NUCLEOTIDE SEQUENCE [LARGE SCALE GENOMIC DNA]</scope>
    <source>
        <tissue evidence="2">Rhizome</tissue>
    </source>
</reference>
<evidence type="ECO:0000259" key="1">
    <source>
        <dbReference type="Pfam" id="PF01593"/>
    </source>
</evidence>
<organism evidence="2 3">
    <name type="scientific">Zingiber officinale</name>
    <name type="common">Ginger</name>
    <name type="synonym">Amomum zingiber</name>
    <dbReference type="NCBI Taxonomy" id="94328"/>
    <lineage>
        <taxon>Eukaryota</taxon>
        <taxon>Viridiplantae</taxon>
        <taxon>Streptophyta</taxon>
        <taxon>Embryophyta</taxon>
        <taxon>Tracheophyta</taxon>
        <taxon>Spermatophyta</taxon>
        <taxon>Magnoliopsida</taxon>
        <taxon>Liliopsida</taxon>
        <taxon>Zingiberales</taxon>
        <taxon>Zingiberaceae</taxon>
        <taxon>Zingiber</taxon>
    </lineage>
</organism>
<dbReference type="Pfam" id="PF13450">
    <property type="entry name" value="NAD_binding_8"/>
    <property type="match status" value="1"/>
</dbReference>
<dbReference type="PANTHER" id="PTHR42923">
    <property type="entry name" value="PROTOPORPHYRINOGEN OXIDASE"/>
    <property type="match status" value="1"/>
</dbReference>
<dbReference type="Pfam" id="PF01593">
    <property type="entry name" value="Amino_oxidase"/>
    <property type="match status" value="1"/>
</dbReference>
<protein>
    <recommendedName>
        <fullName evidence="1">Amine oxidase domain-containing protein</fullName>
    </recommendedName>
</protein>
<dbReference type="GO" id="GO:0016491">
    <property type="term" value="F:oxidoreductase activity"/>
    <property type="evidence" value="ECO:0007669"/>
    <property type="project" value="InterPro"/>
</dbReference>
<evidence type="ECO:0000313" key="3">
    <source>
        <dbReference type="Proteomes" id="UP000734854"/>
    </source>
</evidence>